<dbReference type="AlphaFoldDB" id="A0A9Q4C4G4"/>
<feature type="transmembrane region" description="Helical" evidence="1">
    <location>
        <begin position="99"/>
        <end position="121"/>
    </location>
</feature>
<gene>
    <name evidence="3" type="ORF">EGH25_05910</name>
</gene>
<keyword evidence="4" id="KW-1185">Reference proteome</keyword>
<sequence length="259" mass="27176">MVVPTDVSGQVGLGVFFLIGLFGGAHCLGMCGPLVTMYSEKMESRASRSGRDVLTWHEVRQHALFNLGRTVSYTTIGGVMGALGAVVFGASAVASVGDIVRGVAGVAIGAIIIASGFAYFARGTVVEIPGTGRLFRRVHDGISRRVEGLVNGFGIAGLGAVHGFLPCPLLYPAFLYAFARGSPLEGGLSLAVLGAGTFPTLMLYGLTVRSIGPEHRQTLHRVLGVVFVVLGLVTLKMGFMSLGIRLPIPLRLPHYQPLS</sequence>
<evidence type="ECO:0000259" key="2">
    <source>
        <dbReference type="Pfam" id="PF13386"/>
    </source>
</evidence>
<keyword evidence="1" id="KW-0812">Transmembrane</keyword>
<feature type="transmembrane region" description="Helical" evidence="1">
    <location>
        <begin position="186"/>
        <end position="206"/>
    </location>
</feature>
<evidence type="ECO:0000256" key="1">
    <source>
        <dbReference type="SAM" id="Phobius"/>
    </source>
</evidence>
<dbReference type="InterPro" id="IPR039447">
    <property type="entry name" value="UreH-like_TM_dom"/>
</dbReference>
<dbReference type="PANTHER" id="PTHR42208">
    <property type="entry name" value="HEAVY METAL TRANSPORTER-RELATED"/>
    <property type="match status" value="1"/>
</dbReference>
<comment type="caution">
    <text evidence="3">The sequence shown here is derived from an EMBL/GenBank/DDBJ whole genome shotgun (WGS) entry which is preliminary data.</text>
</comment>
<proteinExistence type="predicted"/>
<feature type="domain" description="Urease accessory protein UreH-like transmembrane" evidence="2">
    <location>
        <begin position="16"/>
        <end position="232"/>
    </location>
</feature>
<dbReference type="RefSeq" id="WP_266086724.1">
    <property type="nucleotide sequence ID" value="NZ_RKLV01000005.1"/>
</dbReference>
<dbReference type="Proteomes" id="UP001149411">
    <property type="component" value="Unassembled WGS sequence"/>
</dbReference>
<name>A0A9Q4C4G4_9EURY</name>
<dbReference type="Pfam" id="PF13386">
    <property type="entry name" value="DsbD_2"/>
    <property type="match status" value="1"/>
</dbReference>
<feature type="transmembrane region" description="Helical" evidence="1">
    <location>
        <begin position="12"/>
        <end position="38"/>
    </location>
</feature>
<keyword evidence="1" id="KW-1133">Transmembrane helix</keyword>
<dbReference type="PANTHER" id="PTHR42208:SF1">
    <property type="entry name" value="HEAVY METAL TRANSPORTER"/>
    <property type="match status" value="1"/>
</dbReference>
<dbReference type="EMBL" id="RKLV01000005">
    <property type="protein sequence ID" value="MCX2818882.1"/>
    <property type="molecule type" value="Genomic_DNA"/>
</dbReference>
<organism evidence="3 4">
    <name type="scientific">Halorutilus salinus</name>
    <dbReference type="NCBI Taxonomy" id="2487751"/>
    <lineage>
        <taxon>Archaea</taxon>
        <taxon>Methanobacteriati</taxon>
        <taxon>Methanobacteriota</taxon>
        <taxon>Stenosarchaea group</taxon>
        <taxon>Halobacteria</taxon>
        <taxon>Halorutilales</taxon>
        <taxon>Halorutilaceae</taxon>
        <taxon>Halorutilus</taxon>
    </lineage>
</organism>
<evidence type="ECO:0000313" key="3">
    <source>
        <dbReference type="EMBL" id="MCX2818882.1"/>
    </source>
</evidence>
<reference evidence="3" key="1">
    <citation type="submission" date="2022-09" db="EMBL/GenBank/DDBJ databases">
        <title>Haloadaptaus new haloarchaeum isolated from saline soil.</title>
        <authorList>
            <person name="Duran-Viseras A."/>
            <person name="Sanchez-Porro C."/>
            <person name="Ventosa A."/>
        </authorList>
    </citation>
    <scope>NUCLEOTIDE SEQUENCE</scope>
    <source>
        <strain evidence="3">F3-133</strain>
    </source>
</reference>
<keyword evidence="1" id="KW-0472">Membrane</keyword>
<feature type="transmembrane region" description="Helical" evidence="1">
    <location>
        <begin position="153"/>
        <end position="174"/>
    </location>
</feature>
<protein>
    <submittedName>
        <fullName evidence="3">Sulfite exporter TauE/SafE family protein</fullName>
    </submittedName>
</protein>
<evidence type="ECO:0000313" key="4">
    <source>
        <dbReference type="Proteomes" id="UP001149411"/>
    </source>
</evidence>
<feature type="transmembrane region" description="Helical" evidence="1">
    <location>
        <begin position="70"/>
        <end position="93"/>
    </location>
</feature>
<feature type="transmembrane region" description="Helical" evidence="1">
    <location>
        <begin position="218"/>
        <end position="244"/>
    </location>
</feature>
<accession>A0A9Q4C4G4</accession>